<gene>
    <name evidence="3" type="ORF">CSOJ01_14302</name>
</gene>
<name>A0A8H6IQU6_9PEZI</name>
<organism evidence="3 4">
    <name type="scientific">Colletotrichum sojae</name>
    <dbReference type="NCBI Taxonomy" id="2175907"/>
    <lineage>
        <taxon>Eukaryota</taxon>
        <taxon>Fungi</taxon>
        <taxon>Dikarya</taxon>
        <taxon>Ascomycota</taxon>
        <taxon>Pezizomycotina</taxon>
        <taxon>Sordariomycetes</taxon>
        <taxon>Hypocreomycetidae</taxon>
        <taxon>Glomerellales</taxon>
        <taxon>Glomerellaceae</taxon>
        <taxon>Colletotrichum</taxon>
        <taxon>Colletotrichum orchidearum species complex</taxon>
    </lineage>
</organism>
<keyword evidence="1" id="KW-0732">Signal</keyword>
<feature type="chain" id="PRO_5034946803" evidence="1">
    <location>
        <begin position="23"/>
        <end position="164"/>
    </location>
</feature>
<dbReference type="SUPFAM" id="SSF54427">
    <property type="entry name" value="NTF2-like"/>
    <property type="match status" value="1"/>
</dbReference>
<comment type="caution">
    <text evidence="3">The sequence shown here is derived from an EMBL/GenBank/DDBJ whole genome shotgun (WGS) entry which is preliminary data.</text>
</comment>
<sequence>MRASAILSLGVSVLAWATAAAGLPPRQASSAPYCPPRPATPEEQRAILGEFIQAFYEERNATKALLNHVAEDYIQHNPNALSGRDNSLSVLAPFLSPSTVNNTILNKGLDNNIAFIHYRMDLLVGGGQPFAVVDVFRFDGTCIMEHWDVAQQRPVNATNPIAMW</sequence>
<feature type="signal peptide" evidence="1">
    <location>
        <begin position="1"/>
        <end position="22"/>
    </location>
</feature>
<accession>A0A8H6IQU6</accession>
<dbReference type="InterPro" id="IPR032710">
    <property type="entry name" value="NTF2-like_dom_sf"/>
</dbReference>
<dbReference type="Gene3D" id="3.10.450.50">
    <property type="match status" value="1"/>
</dbReference>
<dbReference type="Pfam" id="PF12680">
    <property type="entry name" value="SnoaL_2"/>
    <property type="match status" value="1"/>
</dbReference>
<proteinExistence type="predicted"/>
<reference evidence="3 4" key="1">
    <citation type="journal article" date="2020" name="Phytopathology">
        <title>Genome Sequence Resources of Colletotrichum truncatum, C. plurivorum, C. musicola, and C. sojae: Four Species Pathogenic to Soybean (Glycine max).</title>
        <authorList>
            <person name="Rogerio F."/>
            <person name="Boufleur T.R."/>
            <person name="Ciampi-Guillardi M."/>
            <person name="Sukno S.A."/>
            <person name="Thon M.R."/>
            <person name="Massola Junior N.S."/>
            <person name="Baroncelli R."/>
        </authorList>
    </citation>
    <scope>NUCLEOTIDE SEQUENCE [LARGE SCALE GENOMIC DNA]</scope>
    <source>
        <strain evidence="3 4">LFN0009</strain>
    </source>
</reference>
<keyword evidence="4" id="KW-1185">Reference proteome</keyword>
<dbReference type="InterPro" id="IPR037401">
    <property type="entry name" value="SnoaL-like"/>
</dbReference>
<dbReference type="EMBL" id="WIGN01000472">
    <property type="protein sequence ID" value="KAF6791688.1"/>
    <property type="molecule type" value="Genomic_DNA"/>
</dbReference>
<feature type="domain" description="SnoaL-like" evidence="2">
    <location>
        <begin position="52"/>
        <end position="145"/>
    </location>
</feature>
<evidence type="ECO:0000259" key="2">
    <source>
        <dbReference type="Pfam" id="PF12680"/>
    </source>
</evidence>
<evidence type="ECO:0000313" key="4">
    <source>
        <dbReference type="Proteomes" id="UP000652219"/>
    </source>
</evidence>
<evidence type="ECO:0000313" key="3">
    <source>
        <dbReference type="EMBL" id="KAF6791688.1"/>
    </source>
</evidence>
<protein>
    <submittedName>
        <fullName evidence="3">Snoal-like polyketide cyclase family protein</fullName>
    </submittedName>
</protein>
<dbReference type="Proteomes" id="UP000652219">
    <property type="component" value="Unassembled WGS sequence"/>
</dbReference>
<dbReference type="AlphaFoldDB" id="A0A8H6IQU6"/>
<evidence type="ECO:0000256" key="1">
    <source>
        <dbReference type="SAM" id="SignalP"/>
    </source>
</evidence>